<dbReference type="InterPro" id="IPR036390">
    <property type="entry name" value="WH_DNA-bd_sf"/>
</dbReference>
<evidence type="ECO:0000256" key="1">
    <source>
        <dbReference type="ARBA" id="ARBA00022603"/>
    </source>
</evidence>
<dbReference type="OrthoDB" id="1606438at2759"/>
<keyword evidence="2" id="KW-0808">Transferase</keyword>
<dbReference type="GO" id="GO:0032259">
    <property type="term" value="P:methylation"/>
    <property type="evidence" value="ECO:0007669"/>
    <property type="project" value="UniProtKB-KW"/>
</dbReference>
<dbReference type="Pfam" id="PF00891">
    <property type="entry name" value="Methyltransf_2"/>
    <property type="match status" value="1"/>
</dbReference>
<name>A0A1R2B850_9CILI</name>
<dbReference type="SUPFAM" id="SSF46785">
    <property type="entry name" value="Winged helix' DNA-binding domain"/>
    <property type="match status" value="1"/>
</dbReference>
<dbReference type="SUPFAM" id="SSF53335">
    <property type="entry name" value="S-adenosyl-L-methionine-dependent methyltransferases"/>
    <property type="match status" value="1"/>
</dbReference>
<reference evidence="5 6" key="1">
    <citation type="submission" date="2016-11" db="EMBL/GenBank/DDBJ databases">
        <title>The macronuclear genome of Stentor coeruleus: a giant cell with tiny introns.</title>
        <authorList>
            <person name="Slabodnick M."/>
            <person name="Ruby J.G."/>
            <person name="Reiff S.B."/>
            <person name="Swart E.C."/>
            <person name="Gosai S."/>
            <person name="Prabakaran S."/>
            <person name="Witkowska E."/>
            <person name="Larue G.E."/>
            <person name="Fisher S."/>
            <person name="Freeman R.M."/>
            <person name="Gunawardena J."/>
            <person name="Chu W."/>
            <person name="Stover N.A."/>
            <person name="Gregory B.D."/>
            <person name="Nowacki M."/>
            <person name="Derisi J."/>
            <person name="Roy S.W."/>
            <person name="Marshall W.F."/>
            <person name="Sood P."/>
        </authorList>
    </citation>
    <scope>NUCLEOTIDE SEQUENCE [LARGE SCALE GENOMIC DNA]</scope>
    <source>
        <strain evidence="5">WM001</strain>
    </source>
</reference>
<dbReference type="GO" id="GO:0008171">
    <property type="term" value="F:O-methyltransferase activity"/>
    <property type="evidence" value="ECO:0007669"/>
    <property type="project" value="InterPro"/>
</dbReference>
<dbReference type="InterPro" id="IPR016461">
    <property type="entry name" value="COMT-like"/>
</dbReference>
<dbReference type="Gene3D" id="3.40.50.150">
    <property type="entry name" value="Vaccinia Virus protein VP39"/>
    <property type="match status" value="1"/>
</dbReference>
<dbReference type="PROSITE" id="PS51683">
    <property type="entry name" value="SAM_OMT_II"/>
    <property type="match status" value="1"/>
</dbReference>
<organism evidence="5 6">
    <name type="scientific">Stentor coeruleus</name>
    <dbReference type="NCBI Taxonomy" id="5963"/>
    <lineage>
        <taxon>Eukaryota</taxon>
        <taxon>Sar</taxon>
        <taxon>Alveolata</taxon>
        <taxon>Ciliophora</taxon>
        <taxon>Postciliodesmatophora</taxon>
        <taxon>Heterotrichea</taxon>
        <taxon>Heterotrichida</taxon>
        <taxon>Stentoridae</taxon>
        <taxon>Stentor</taxon>
    </lineage>
</organism>
<evidence type="ECO:0000256" key="3">
    <source>
        <dbReference type="ARBA" id="ARBA00022691"/>
    </source>
</evidence>
<dbReference type="Proteomes" id="UP000187209">
    <property type="component" value="Unassembled WGS sequence"/>
</dbReference>
<evidence type="ECO:0000256" key="2">
    <source>
        <dbReference type="ARBA" id="ARBA00022679"/>
    </source>
</evidence>
<dbReference type="CDD" id="cd02440">
    <property type="entry name" value="AdoMet_MTases"/>
    <property type="match status" value="1"/>
</dbReference>
<evidence type="ECO:0000259" key="4">
    <source>
        <dbReference type="Pfam" id="PF00891"/>
    </source>
</evidence>
<dbReference type="AlphaFoldDB" id="A0A1R2B850"/>
<dbReference type="InterPro" id="IPR001077">
    <property type="entry name" value="COMT_C"/>
</dbReference>
<sequence>MSEVFALAGEIRVAIMLASVIPVLMREKIPDRLIESPKSVAELAENKTINCDRLHRFLQLVEVKGLAKYDADTKLWHSTEKTAAIAGQFANDIWTWMFSRYTQEGFLDLGELLYSEKTVYEYSGKKPIFEYLKENLDLFKKFQDAMKAFTKINGDAIERGLDLEGCNKILDVGGGDGTLTIGLAKRYPDKKFGVYEIPEVVHMTNENIASEGLSQNIETIPGSMFESIPHSFDSILMKNIIHDWRDNDCKTILSNCRKALTPGGKLFIIDAVVERGHSAFSIKVLKDISMMAQLGSKERTTEEFRNLLEETGFRFEKVTSAGTDDIVQAIAI</sequence>
<accession>A0A1R2B850</accession>
<dbReference type="InterPro" id="IPR029063">
    <property type="entry name" value="SAM-dependent_MTases_sf"/>
</dbReference>
<dbReference type="Gene3D" id="1.10.10.10">
    <property type="entry name" value="Winged helix-like DNA-binding domain superfamily/Winged helix DNA-binding domain"/>
    <property type="match status" value="1"/>
</dbReference>
<dbReference type="PANTHER" id="PTHR43712">
    <property type="entry name" value="PUTATIVE (AFU_ORTHOLOGUE AFUA_4G14580)-RELATED"/>
    <property type="match status" value="1"/>
</dbReference>
<gene>
    <name evidence="5" type="ORF">SteCoe_28519</name>
</gene>
<keyword evidence="1" id="KW-0489">Methyltransferase</keyword>
<dbReference type="EMBL" id="MPUH01000862">
    <property type="protein sequence ID" value="OMJ72926.1"/>
    <property type="molecule type" value="Genomic_DNA"/>
</dbReference>
<keyword evidence="3" id="KW-0949">S-adenosyl-L-methionine</keyword>
<feature type="domain" description="O-methyltransferase C-terminal" evidence="4">
    <location>
        <begin position="109"/>
        <end position="314"/>
    </location>
</feature>
<protein>
    <recommendedName>
        <fullName evidence="4">O-methyltransferase C-terminal domain-containing protein</fullName>
    </recommendedName>
</protein>
<dbReference type="PANTHER" id="PTHR43712:SF2">
    <property type="entry name" value="O-METHYLTRANSFERASE CICE"/>
    <property type="match status" value="1"/>
</dbReference>
<keyword evidence="6" id="KW-1185">Reference proteome</keyword>
<comment type="caution">
    <text evidence="5">The sequence shown here is derived from an EMBL/GenBank/DDBJ whole genome shotgun (WGS) entry which is preliminary data.</text>
</comment>
<proteinExistence type="predicted"/>
<evidence type="ECO:0000313" key="6">
    <source>
        <dbReference type="Proteomes" id="UP000187209"/>
    </source>
</evidence>
<dbReference type="InterPro" id="IPR036388">
    <property type="entry name" value="WH-like_DNA-bd_sf"/>
</dbReference>
<evidence type="ECO:0000313" key="5">
    <source>
        <dbReference type="EMBL" id="OMJ72926.1"/>
    </source>
</evidence>